<accession>A0AA38GSG3</accession>
<proteinExistence type="predicted"/>
<sequence length="53" mass="6209">IHYYKQPGPTRLLVQQLHLLSDLIGDVHELKRQHVQGRSHVLCQLVKLHRHGL</sequence>
<name>A0AA38GSG3_TAXCH</name>
<comment type="caution">
    <text evidence="1">The sequence shown here is derived from an EMBL/GenBank/DDBJ whole genome shotgun (WGS) entry which is preliminary data.</text>
</comment>
<evidence type="ECO:0000313" key="2">
    <source>
        <dbReference type="Proteomes" id="UP000824469"/>
    </source>
</evidence>
<gene>
    <name evidence="1" type="ORF">KI387_043758</name>
</gene>
<evidence type="ECO:0000313" key="1">
    <source>
        <dbReference type="EMBL" id="KAH9327824.1"/>
    </source>
</evidence>
<reference evidence="1 2" key="1">
    <citation type="journal article" date="2021" name="Nat. Plants">
        <title>The Taxus genome provides insights into paclitaxel biosynthesis.</title>
        <authorList>
            <person name="Xiong X."/>
            <person name="Gou J."/>
            <person name="Liao Q."/>
            <person name="Li Y."/>
            <person name="Zhou Q."/>
            <person name="Bi G."/>
            <person name="Li C."/>
            <person name="Du R."/>
            <person name="Wang X."/>
            <person name="Sun T."/>
            <person name="Guo L."/>
            <person name="Liang H."/>
            <person name="Lu P."/>
            <person name="Wu Y."/>
            <person name="Zhang Z."/>
            <person name="Ro D.K."/>
            <person name="Shang Y."/>
            <person name="Huang S."/>
            <person name="Yan J."/>
        </authorList>
    </citation>
    <scope>NUCLEOTIDE SEQUENCE [LARGE SCALE GENOMIC DNA]</scope>
    <source>
        <strain evidence="1">Ta-2019</strain>
    </source>
</reference>
<keyword evidence="2" id="KW-1185">Reference proteome</keyword>
<organism evidence="1 2">
    <name type="scientific">Taxus chinensis</name>
    <name type="common">Chinese yew</name>
    <name type="synonym">Taxus wallichiana var. chinensis</name>
    <dbReference type="NCBI Taxonomy" id="29808"/>
    <lineage>
        <taxon>Eukaryota</taxon>
        <taxon>Viridiplantae</taxon>
        <taxon>Streptophyta</taxon>
        <taxon>Embryophyta</taxon>
        <taxon>Tracheophyta</taxon>
        <taxon>Spermatophyta</taxon>
        <taxon>Pinopsida</taxon>
        <taxon>Pinidae</taxon>
        <taxon>Conifers II</taxon>
        <taxon>Cupressales</taxon>
        <taxon>Taxaceae</taxon>
        <taxon>Taxus</taxon>
    </lineage>
</organism>
<dbReference type="Proteomes" id="UP000824469">
    <property type="component" value="Unassembled WGS sequence"/>
</dbReference>
<feature type="non-terminal residue" evidence="1">
    <location>
        <position position="53"/>
    </location>
</feature>
<protein>
    <submittedName>
        <fullName evidence="1">Uncharacterized protein</fullName>
    </submittedName>
</protein>
<dbReference type="AlphaFoldDB" id="A0AA38GSG3"/>
<dbReference type="EMBL" id="JAHRHJ020000002">
    <property type="protein sequence ID" value="KAH9327824.1"/>
    <property type="molecule type" value="Genomic_DNA"/>
</dbReference>
<feature type="non-terminal residue" evidence="1">
    <location>
        <position position="1"/>
    </location>
</feature>